<dbReference type="Proteomes" id="UP000828924">
    <property type="component" value="Chromosome"/>
</dbReference>
<keyword evidence="7" id="KW-0067">ATP-binding</keyword>
<dbReference type="Pfam" id="PF02518">
    <property type="entry name" value="HATPase_c"/>
    <property type="match status" value="1"/>
</dbReference>
<name>A0ABY3X2C8_9ACTN</name>
<dbReference type="InterPro" id="IPR011712">
    <property type="entry name" value="Sig_transdc_His_kin_sub3_dim/P"/>
</dbReference>
<evidence type="ECO:0000256" key="6">
    <source>
        <dbReference type="ARBA" id="ARBA00022777"/>
    </source>
</evidence>
<feature type="domain" description="Histidine kinase/HSP90-like ATPase" evidence="10">
    <location>
        <begin position="278"/>
        <end position="367"/>
    </location>
</feature>
<keyword evidence="8" id="KW-0902">Two-component regulatory system</keyword>
<keyword evidence="9" id="KW-0812">Transmembrane</keyword>
<feature type="transmembrane region" description="Helical" evidence="9">
    <location>
        <begin position="113"/>
        <end position="133"/>
    </location>
</feature>
<dbReference type="InterPro" id="IPR003594">
    <property type="entry name" value="HATPase_dom"/>
</dbReference>
<evidence type="ECO:0000256" key="3">
    <source>
        <dbReference type="ARBA" id="ARBA00022553"/>
    </source>
</evidence>
<protein>
    <recommendedName>
        <fullName evidence="2">histidine kinase</fullName>
        <ecNumber evidence="2">2.7.13.3</ecNumber>
    </recommendedName>
</protein>
<evidence type="ECO:0000259" key="10">
    <source>
        <dbReference type="Pfam" id="PF02518"/>
    </source>
</evidence>
<evidence type="ECO:0000256" key="4">
    <source>
        <dbReference type="ARBA" id="ARBA00022679"/>
    </source>
</evidence>
<evidence type="ECO:0000256" key="7">
    <source>
        <dbReference type="ARBA" id="ARBA00022840"/>
    </source>
</evidence>
<feature type="transmembrane region" description="Helical" evidence="9">
    <location>
        <begin position="28"/>
        <end position="45"/>
    </location>
</feature>
<proteinExistence type="predicted"/>
<feature type="transmembrane region" description="Helical" evidence="9">
    <location>
        <begin position="86"/>
        <end position="106"/>
    </location>
</feature>
<evidence type="ECO:0000256" key="8">
    <source>
        <dbReference type="ARBA" id="ARBA00023012"/>
    </source>
</evidence>
<dbReference type="Gene3D" id="3.30.565.10">
    <property type="entry name" value="Histidine kinase-like ATPase, C-terminal domain"/>
    <property type="match status" value="1"/>
</dbReference>
<gene>
    <name evidence="12" type="ORF">J4032_36100</name>
</gene>
<dbReference type="EC" id="2.7.13.3" evidence="2"/>
<dbReference type="Pfam" id="PF07730">
    <property type="entry name" value="HisKA_3"/>
    <property type="match status" value="1"/>
</dbReference>
<feature type="transmembrane region" description="Helical" evidence="9">
    <location>
        <begin position="52"/>
        <end position="74"/>
    </location>
</feature>
<comment type="catalytic activity">
    <reaction evidence="1">
        <text>ATP + protein L-histidine = ADP + protein N-phospho-L-histidine.</text>
        <dbReference type="EC" id="2.7.13.3"/>
    </reaction>
</comment>
<organism evidence="12 13">
    <name type="scientific">Streptomyces formicae</name>
    <dbReference type="NCBI Taxonomy" id="1616117"/>
    <lineage>
        <taxon>Bacteria</taxon>
        <taxon>Bacillati</taxon>
        <taxon>Actinomycetota</taxon>
        <taxon>Actinomycetes</taxon>
        <taxon>Kitasatosporales</taxon>
        <taxon>Streptomycetaceae</taxon>
        <taxon>Streptomyces</taxon>
    </lineage>
</organism>
<dbReference type="InterPro" id="IPR036890">
    <property type="entry name" value="HATPase_C_sf"/>
</dbReference>
<reference evidence="12 13" key="1">
    <citation type="submission" date="2021-03" db="EMBL/GenBank/DDBJ databases">
        <title>Complete genome of Streptomyces formicae strain 1H-GS9 (DSM 100524).</title>
        <authorList>
            <person name="Atanasov K.E."/>
            <person name="Altabella T."/>
            <person name="Ferrer A."/>
        </authorList>
    </citation>
    <scope>NUCLEOTIDE SEQUENCE [LARGE SCALE GENOMIC DNA]</scope>
    <source>
        <strain evidence="12 13">1H-GS9</strain>
    </source>
</reference>
<dbReference type="CDD" id="cd16917">
    <property type="entry name" value="HATPase_UhpB-NarQ-NarX-like"/>
    <property type="match status" value="1"/>
</dbReference>
<evidence type="ECO:0000256" key="1">
    <source>
        <dbReference type="ARBA" id="ARBA00000085"/>
    </source>
</evidence>
<dbReference type="EMBL" id="CP071872">
    <property type="protein sequence ID" value="UNM16163.1"/>
    <property type="molecule type" value="Genomic_DNA"/>
</dbReference>
<evidence type="ECO:0000313" key="12">
    <source>
        <dbReference type="EMBL" id="UNM16163.1"/>
    </source>
</evidence>
<evidence type="ECO:0000259" key="11">
    <source>
        <dbReference type="Pfam" id="PF07730"/>
    </source>
</evidence>
<evidence type="ECO:0000313" key="13">
    <source>
        <dbReference type="Proteomes" id="UP000828924"/>
    </source>
</evidence>
<keyword evidence="13" id="KW-1185">Reference proteome</keyword>
<keyword evidence="5" id="KW-0547">Nucleotide-binding</keyword>
<sequence length="370" mass="39786">MTIAAMCVLIGLANTSWSRYNGLLTDHLAAAAAVSVAIGISVAFRRTFPLPIAVLVTLAHLITFAPTAFAVMMYTLGHYYRRHRAALASVAAGGIAVHVITIMINVSDPEARGIFYTLAFVIGPIALGCADGLRHDLTESLRHEAQHLEREQRLTAEHARTAERARIAREMHDVVSHRVSHIVLSAGALEVSAQHNTDHVVEQARQIRTYGQQALSDLRDILGVLHASNTPGNAPRTPQPNLRDLPDLSGSASIVGQIPIQLTMPDIAELDILPDALQRAVYRVVQESLTNALKHAPGAPVTVTLTLIGQQVVVEVVNEPPRRIAHTDVPGSGSGLVGLTERVRLLGGTFTANQLPNGKFRTRAAIPTTM</sequence>
<keyword evidence="9" id="KW-1133">Transmembrane helix</keyword>
<evidence type="ECO:0000256" key="9">
    <source>
        <dbReference type="SAM" id="Phobius"/>
    </source>
</evidence>
<dbReference type="PANTHER" id="PTHR24421:SF10">
    <property type="entry name" value="NITRATE_NITRITE SENSOR PROTEIN NARQ"/>
    <property type="match status" value="1"/>
</dbReference>
<accession>A0ABY3X2C8</accession>
<keyword evidence="6" id="KW-0418">Kinase</keyword>
<keyword evidence="3" id="KW-0597">Phosphoprotein</keyword>
<keyword evidence="4" id="KW-0808">Transferase</keyword>
<feature type="domain" description="Signal transduction histidine kinase subgroup 3 dimerisation and phosphoacceptor" evidence="11">
    <location>
        <begin position="163"/>
        <end position="227"/>
    </location>
</feature>
<keyword evidence="9" id="KW-0472">Membrane</keyword>
<evidence type="ECO:0000256" key="2">
    <source>
        <dbReference type="ARBA" id="ARBA00012438"/>
    </source>
</evidence>
<dbReference type="RefSeq" id="WP_242338576.1">
    <property type="nucleotide sequence ID" value="NZ_CP071872.1"/>
</dbReference>
<dbReference type="InterPro" id="IPR050482">
    <property type="entry name" value="Sensor_HK_TwoCompSys"/>
</dbReference>
<evidence type="ECO:0000256" key="5">
    <source>
        <dbReference type="ARBA" id="ARBA00022741"/>
    </source>
</evidence>
<dbReference type="Gene3D" id="1.20.5.1930">
    <property type="match status" value="1"/>
</dbReference>
<dbReference type="PANTHER" id="PTHR24421">
    <property type="entry name" value="NITRATE/NITRITE SENSOR PROTEIN NARX-RELATED"/>
    <property type="match status" value="1"/>
</dbReference>
<dbReference type="SUPFAM" id="SSF55874">
    <property type="entry name" value="ATPase domain of HSP90 chaperone/DNA topoisomerase II/histidine kinase"/>
    <property type="match status" value="1"/>
</dbReference>